<evidence type="ECO:0000256" key="7">
    <source>
        <dbReference type="SAM" id="MobiDB-lite"/>
    </source>
</evidence>
<keyword evidence="6" id="KW-0472">Membrane</keyword>
<proteinExistence type="inferred from homology"/>
<accession>A0A2W2FHJ2</accession>
<evidence type="ECO:0000256" key="5">
    <source>
        <dbReference type="ARBA" id="ARBA00022989"/>
    </source>
</evidence>
<dbReference type="InterPro" id="IPR038468">
    <property type="entry name" value="MmpS_C"/>
</dbReference>
<sequence>MAIACGAGESDTAGPGAQDQAAGAAEKGGEKKSDKKGGKKIVLEVTGPKTADVTYGLNADQSQANGAKLPWKKELTSKETIVIPTIVAQSKGSGKIKCKITIDGEVVKENASEGEFAVVTCTADNF</sequence>
<feature type="compositionally biased region" description="Basic and acidic residues" evidence="7">
    <location>
        <begin position="27"/>
        <end position="36"/>
    </location>
</feature>
<keyword evidence="9" id="KW-1185">Reference proteome</keyword>
<keyword evidence="3" id="KW-1003">Cell membrane</keyword>
<comment type="caution">
    <text evidence="8">The sequence shown here is derived from an EMBL/GenBank/DDBJ whole genome shotgun (WGS) entry which is preliminary data.</text>
</comment>
<dbReference type="EMBL" id="POTY01000140">
    <property type="protein sequence ID" value="PZG14794.1"/>
    <property type="molecule type" value="Genomic_DNA"/>
</dbReference>
<evidence type="ECO:0000256" key="2">
    <source>
        <dbReference type="ARBA" id="ARBA00007531"/>
    </source>
</evidence>
<dbReference type="GO" id="GO:0005886">
    <property type="term" value="C:plasma membrane"/>
    <property type="evidence" value="ECO:0007669"/>
    <property type="project" value="UniProtKB-SubCell"/>
</dbReference>
<protein>
    <recommendedName>
        <fullName evidence="10">MmpS family membrane protein</fullName>
    </recommendedName>
</protein>
<evidence type="ECO:0008006" key="10">
    <source>
        <dbReference type="Google" id="ProtNLM"/>
    </source>
</evidence>
<keyword evidence="4" id="KW-0812">Transmembrane</keyword>
<dbReference type="InterPro" id="IPR008693">
    <property type="entry name" value="MmpS"/>
</dbReference>
<dbReference type="Pfam" id="PF05423">
    <property type="entry name" value="Mycobact_memb"/>
    <property type="match status" value="1"/>
</dbReference>
<comment type="subcellular location">
    <subcellularLocation>
        <location evidence="1">Cell membrane</location>
    </subcellularLocation>
</comment>
<feature type="compositionally biased region" description="Low complexity" evidence="7">
    <location>
        <begin position="13"/>
        <end position="25"/>
    </location>
</feature>
<evidence type="ECO:0000256" key="3">
    <source>
        <dbReference type="ARBA" id="ARBA00022475"/>
    </source>
</evidence>
<feature type="region of interest" description="Disordered" evidence="7">
    <location>
        <begin position="1"/>
        <end position="40"/>
    </location>
</feature>
<evidence type="ECO:0000313" key="9">
    <source>
        <dbReference type="Proteomes" id="UP000248924"/>
    </source>
</evidence>
<name>A0A2W2FHJ2_9ACTN</name>
<keyword evidence="5" id="KW-1133">Transmembrane helix</keyword>
<dbReference type="OrthoDB" id="3398257at2"/>
<reference evidence="8 9" key="1">
    <citation type="submission" date="2018-01" db="EMBL/GenBank/DDBJ databases">
        <title>Draft genome sequence of Jishengella sp. NA12.</title>
        <authorList>
            <person name="Sahin N."/>
            <person name="Ay H."/>
            <person name="Saygin H."/>
        </authorList>
    </citation>
    <scope>NUCLEOTIDE SEQUENCE [LARGE SCALE GENOMIC DNA]</scope>
    <source>
        <strain evidence="8 9">NA12</strain>
    </source>
</reference>
<dbReference type="Gene3D" id="2.60.40.2880">
    <property type="entry name" value="MmpS1-5, C-terminal soluble domain"/>
    <property type="match status" value="1"/>
</dbReference>
<gene>
    <name evidence="8" type="ORF">C1I95_21000</name>
</gene>
<evidence type="ECO:0000256" key="6">
    <source>
        <dbReference type="ARBA" id="ARBA00023136"/>
    </source>
</evidence>
<evidence type="ECO:0000256" key="4">
    <source>
        <dbReference type="ARBA" id="ARBA00022692"/>
    </source>
</evidence>
<dbReference type="AlphaFoldDB" id="A0A2W2FHJ2"/>
<comment type="similarity">
    <text evidence="2">Belongs to the MmpS family.</text>
</comment>
<dbReference type="Proteomes" id="UP000248924">
    <property type="component" value="Unassembled WGS sequence"/>
</dbReference>
<organism evidence="8 9">
    <name type="scientific">Micromonospora craterilacus</name>
    <dbReference type="NCBI Taxonomy" id="1655439"/>
    <lineage>
        <taxon>Bacteria</taxon>
        <taxon>Bacillati</taxon>
        <taxon>Actinomycetota</taxon>
        <taxon>Actinomycetes</taxon>
        <taxon>Micromonosporales</taxon>
        <taxon>Micromonosporaceae</taxon>
        <taxon>Micromonospora</taxon>
    </lineage>
</organism>
<evidence type="ECO:0000313" key="8">
    <source>
        <dbReference type="EMBL" id="PZG14794.1"/>
    </source>
</evidence>
<evidence type="ECO:0000256" key="1">
    <source>
        <dbReference type="ARBA" id="ARBA00004236"/>
    </source>
</evidence>